<keyword evidence="1" id="KW-0472">Membrane</keyword>
<evidence type="ECO:0000256" key="1">
    <source>
        <dbReference type="SAM" id="Phobius"/>
    </source>
</evidence>
<reference evidence="2 3" key="1">
    <citation type="submission" date="2014-05" db="EMBL/GenBank/DDBJ databases">
        <title>ATOL: Assembling a taxonomically balanced genome-scale reconstruction of the evolutionary history of the Enterobacteriaceae.</title>
        <authorList>
            <person name="Plunkett G.III."/>
            <person name="Neeno-Eckwall E.C."/>
            <person name="Glasner J.D."/>
            <person name="Perna N.T."/>
        </authorList>
    </citation>
    <scope>NUCLEOTIDE SEQUENCE [LARGE SCALE GENOMIC DNA]</scope>
    <source>
        <strain evidence="2 3">ATCC 33852</strain>
    </source>
</reference>
<keyword evidence="1" id="KW-0812">Transmembrane</keyword>
<gene>
    <name evidence="2" type="ORF">GEAM_0753</name>
</gene>
<evidence type="ECO:0000313" key="3">
    <source>
        <dbReference type="Proteomes" id="UP000028640"/>
    </source>
</evidence>
<organism evidence="2 3">
    <name type="scientific">Ewingella americana (strain ATCC 33852 / DSM 4580 / CCUG 14506 / JCM 5911 / LMG 7869 / NCTC 12157 / CDC 1468-78)</name>
    <dbReference type="NCBI Taxonomy" id="910964"/>
    <lineage>
        <taxon>Bacteria</taxon>
        <taxon>Pseudomonadati</taxon>
        <taxon>Pseudomonadota</taxon>
        <taxon>Gammaproteobacteria</taxon>
        <taxon>Enterobacterales</taxon>
        <taxon>Yersiniaceae</taxon>
        <taxon>Ewingella</taxon>
    </lineage>
</organism>
<comment type="caution">
    <text evidence="2">The sequence shown here is derived from an EMBL/GenBank/DDBJ whole genome shotgun (WGS) entry which is preliminary data.</text>
</comment>
<keyword evidence="3" id="KW-1185">Reference proteome</keyword>
<proteinExistence type="predicted"/>
<sequence length="42" mass="4961">MLKTQPWLRFFMSKISLSVAFIPSFILFIQNVQHKACQNFIS</sequence>
<dbReference type="STRING" id="910964.GEAM_0753"/>
<evidence type="ECO:0000313" key="2">
    <source>
        <dbReference type="EMBL" id="KFC84495.1"/>
    </source>
</evidence>
<accession>A0A085GLA0</accession>
<keyword evidence="1" id="KW-1133">Transmembrane helix</keyword>
<name>A0A085GLA0_EWIA3</name>
<dbReference type="Proteomes" id="UP000028640">
    <property type="component" value="Unassembled WGS sequence"/>
</dbReference>
<feature type="transmembrane region" description="Helical" evidence="1">
    <location>
        <begin position="7"/>
        <end position="29"/>
    </location>
</feature>
<dbReference type="AlphaFoldDB" id="A0A085GLA0"/>
<dbReference type="EMBL" id="JMPJ01000026">
    <property type="protein sequence ID" value="KFC84495.1"/>
    <property type="molecule type" value="Genomic_DNA"/>
</dbReference>
<protein>
    <submittedName>
        <fullName evidence="2">Uncharacterized protein</fullName>
    </submittedName>
</protein>